<protein>
    <submittedName>
        <fullName evidence="7">Cytochrome c oxidase assembly protein</fullName>
    </submittedName>
</protein>
<feature type="transmembrane region" description="Helical" evidence="6">
    <location>
        <begin position="110"/>
        <end position="130"/>
    </location>
</feature>
<organism evidence="7 8">
    <name type="scientific">Amaricoccus solimangrovi</name>
    <dbReference type="NCBI Taxonomy" id="2589815"/>
    <lineage>
        <taxon>Bacteria</taxon>
        <taxon>Pseudomonadati</taxon>
        <taxon>Pseudomonadota</taxon>
        <taxon>Alphaproteobacteria</taxon>
        <taxon>Rhodobacterales</taxon>
        <taxon>Paracoccaceae</taxon>
        <taxon>Amaricoccus</taxon>
    </lineage>
</organism>
<evidence type="ECO:0000256" key="2">
    <source>
        <dbReference type="ARBA" id="ARBA00022475"/>
    </source>
</evidence>
<name>A0A501WTE2_9RHOB</name>
<dbReference type="Proteomes" id="UP000319255">
    <property type="component" value="Unassembled WGS sequence"/>
</dbReference>
<dbReference type="OrthoDB" id="259025at2"/>
<reference evidence="7 8" key="1">
    <citation type="submission" date="2019-06" db="EMBL/GenBank/DDBJ databases">
        <title>A novel bacterium of genus Amaricoccus, isolated from marine sediment.</title>
        <authorList>
            <person name="Huang H."/>
            <person name="Mo K."/>
            <person name="Hu Y."/>
        </authorList>
    </citation>
    <scope>NUCLEOTIDE SEQUENCE [LARGE SCALE GENOMIC DNA]</scope>
    <source>
        <strain evidence="7 8">HB172011</strain>
    </source>
</reference>
<comment type="subcellular location">
    <subcellularLocation>
        <location evidence="1">Cell membrane</location>
        <topology evidence="1">Multi-pass membrane protein</topology>
    </subcellularLocation>
</comment>
<feature type="transmembrane region" description="Helical" evidence="6">
    <location>
        <begin position="79"/>
        <end position="98"/>
    </location>
</feature>
<evidence type="ECO:0000313" key="7">
    <source>
        <dbReference type="EMBL" id="TPE51660.1"/>
    </source>
</evidence>
<evidence type="ECO:0000256" key="4">
    <source>
        <dbReference type="ARBA" id="ARBA00022989"/>
    </source>
</evidence>
<evidence type="ECO:0000313" key="8">
    <source>
        <dbReference type="Proteomes" id="UP000319255"/>
    </source>
</evidence>
<comment type="caution">
    <text evidence="7">The sequence shown here is derived from an EMBL/GenBank/DDBJ whole genome shotgun (WGS) entry which is preliminary data.</text>
</comment>
<gene>
    <name evidence="7" type="ORF">FJM51_08145</name>
</gene>
<dbReference type="Pfam" id="PF09678">
    <property type="entry name" value="Caa3_CtaG"/>
    <property type="match status" value="1"/>
</dbReference>
<accession>A0A501WTE2</accession>
<keyword evidence="4 6" id="KW-1133">Transmembrane helix</keyword>
<sequence length="214" mass="21701">MRPQLRRRRLRGAAGGLPGGLPAMRSAFLIAGLAVLALIWGGPLLGTDRASFAAHMIAHMGVVALTAPLLALGLPGMPALLGPGVATVVEFLLVWGWHAPALRAAAETSLPATVAEQASFLAAGFLLWHACLRAGGLAGAVGLLFTSMHMTLLGALLALAPRPLYGTASVTCLGLTLGPGADQNFGGTVMLAVGALAYLAGGLALMTRMLEPGR</sequence>
<dbReference type="GO" id="GO:0005886">
    <property type="term" value="C:plasma membrane"/>
    <property type="evidence" value="ECO:0007669"/>
    <property type="project" value="UniProtKB-SubCell"/>
</dbReference>
<feature type="transmembrane region" description="Helical" evidence="6">
    <location>
        <begin position="185"/>
        <end position="206"/>
    </location>
</feature>
<proteinExistence type="predicted"/>
<keyword evidence="8" id="KW-1185">Reference proteome</keyword>
<keyword evidence="5 6" id="KW-0472">Membrane</keyword>
<feature type="transmembrane region" description="Helical" evidence="6">
    <location>
        <begin position="137"/>
        <end position="160"/>
    </location>
</feature>
<evidence type="ECO:0000256" key="5">
    <source>
        <dbReference type="ARBA" id="ARBA00023136"/>
    </source>
</evidence>
<evidence type="ECO:0000256" key="6">
    <source>
        <dbReference type="SAM" id="Phobius"/>
    </source>
</evidence>
<dbReference type="EMBL" id="VFRP01000006">
    <property type="protein sequence ID" value="TPE51660.1"/>
    <property type="molecule type" value="Genomic_DNA"/>
</dbReference>
<keyword evidence="3 6" id="KW-0812">Transmembrane</keyword>
<evidence type="ECO:0000256" key="1">
    <source>
        <dbReference type="ARBA" id="ARBA00004651"/>
    </source>
</evidence>
<dbReference type="AlphaFoldDB" id="A0A501WTE2"/>
<feature type="transmembrane region" description="Helical" evidence="6">
    <location>
        <begin position="52"/>
        <end position="72"/>
    </location>
</feature>
<evidence type="ECO:0000256" key="3">
    <source>
        <dbReference type="ARBA" id="ARBA00022692"/>
    </source>
</evidence>
<keyword evidence="2" id="KW-1003">Cell membrane</keyword>
<feature type="transmembrane region" description="Helical" evidence="6">
    <location>
        <begin position="21"/>
        <end position="40"/>
    </location>
</feature>
<dbReference type="InterPro" id="IPR019108">
    <property type="entry name" value="Caa3_assmbl_CtaG-rel"/>
</dbReference>